<dbReference type="InterPro" id="IPR002575">
    <property type="entry name" value="Aminoglycoside_PTrfase"/>
</dbReference>
<comment type="caution">
    <text evidence="2">The sequence shown here is derived from an EMBL/GenBank/DDBJ whole genome shotgun (WGS) entry which is preliminary data.</text>
</comment>
<sequence length="322" mass="37898">MDITERVRDEIIKDVELKFGMKIQNAIPINLGYANLKWIMETNIGPIFVKQYDKVRYRRGLDGVELALNYQNKMHSEGIPCQPVIEFKGICIHTTSTGESYMISGVSKGKLVEPGEINNDQMHSLGEATGRMHKWMQINMPRLPILQWELPSKEKKLEDLRINYIETQQANNQKYLTAIEEQEKILGSFDLENLKSCCVQGWAHWDMHLDNLLFYNDGLADILDFDRLHYVYMEFDISRAILSGAMRRNEINLEATRSYIEGYRNHIELLPEQLVRSVKLTWYKEFSWVTEKFRDDKAMSRFIDEMIWIGKEWDNLEDIFNV</sequence>
<reference evidence="2 3" key="1">
    <citation type="submission" date="2023-03" db="EMBL/GenBank/DDBJ databases">
        <title>Draft genome sequence of the bacteria which degrade cell wall of Tricholomamatutake.</title>
        <authorList>
            <person name="Konishi Y."/>
            <person name="Fukuta Y."/>
            <person name="Shirasaka N."/>
        </authorList>
    </citation>
    <scope>NUCLEOTIDE SEQUENCE [LARGE SCALE GENOMIC DNA]</scope>
    <source>
        <strain evidence="3">mu1</strain>
    </source>
</reference>
<gene>
    <name evidence="2" type="ORF">MU1_48410</name>
</gene>
<feature type="domain" description="Aminoglycoside phosphotransferase" evidence="1">
    <location>
        <begin position="27"/>
        <end position="255"/>
    </location>
</feature>
<dbReference type="RefSeq" id="WP_284241272.1">
    <property type="nucleotide sequence ID" value="NZ_BSSQ01000019.1"/>
</dbReference>
<dbReference type="Gene3D" id="3.30.200.20">
    <property type="entry name" value="Phosphorylase Kinase, domain 1"/>
    <property type="match status" value="1"/>
</dbReference>
<protein>
    <recommendedName>
        <fullName evidence="1">Aminoglycoside phosphotransferase domain-containing protein</fullName>
    </recommendedName>
</protein>
<dbReference type="SUPFAM" id="SSF56112">
    <property type="entry name" value="Protein kinase-like (PK-like)"/>
    <property type="match status" value="1"/>
</dbReference>
<name>A0ABQ6GKA4_9BACL</name>
<dbReference type="Pfam" id="PF01636">
    <property type="entry name" value="APH"/>
    <property type="match status" value="1"/>
</dbReference>
<evidence type="ECO:0000259" key="1">
    <source>
        <dbReference type="Pfam" id="PF01636"/>
    </source>
</evidence>
<dbReference type="Proteomes" id="UP001157114">
    <property type="component" value="Unassembled WGS sequence"/>
</dbReference>
<keyword evidence="3" id="KW-1185">Reference proteome</keyword>
<dbReference type="EMBL" id="BSSQ01000019">
    <property type="protein sequence ID" value="GLX70495.1"/>
    <property type="molecule type" value="Genomic_DNA"/>
</dbReference>
<accession>A0ABQ6GKA4</accession>
<dbReference type="InterPro" id="IPR011009">
    <property type="entry name" value="Kinase-like_dom_sf"/>
</dbReference>
<organism evidence="2 3">
    <name type="scientific">Paenibacillus glycanilyticus</name>
    <dbReference type="NCBI Taxonomy" id="126569"/>
    <lineage>
        <taxon>Bacteria</taxon>
        <taxon>Bacillati</taxon>
        <taxon>Bacillota</taxon>
        <taxon>Bacilli</taxon>
        <taxon>Bacillales</taxon>
        <taxon>Paenibacillaceae</taxon>
        <taxon>Paenibacillus</taxon>
    </lineage>
</organism>
<evidence type="ECO:0000313" key="2">
    <source>
        <dbReference type="EMBL" id="GLX70495.1"/>
    </source>
</evidence>
<dbReference type="Gene3D" id="3.90.1200.10">
    <property type="match status" value="1"/>
</dbReference>
<proteinExistence type="predicted"/>
<evidence type="ECO:0000313" key="3">
    <source>
        <dbReference type="Proteomes" id="UP001157114"/>
    </source>
</evidence>